<gene>
    <name evidence="4" type="primary">KAFR0J02690</name>
    <name evidence="4" type="ORF">KAFR_0J02690</name>
</gene>
<dbReference type="OrthoDB" id="4069652at2759"/>
<evidence type="ECO:0000313" key="5">
    <source>
        <dbReference type="Proteomes" id="UP000005220"/>
    </source>
</evidence>
<feature type="compositionally biased region" description="Low complexity" evidence="3">
    <location>
        <begin position="132"/>
        <end position="147"/>
    </location>
</feature>
<evidence type="ECO:0000313" key="4">
    <source>
        <dbReference type="EMBL" id="CCF60333.1"/>
    </source>
</evidence>
<dbReference type="InterPro" id="IPR028322">
    <property type="entry name" value="PNRC-like_rgn"/>
</dbReference>
<name>H2B133_KAZAF</name>
<dbReference type="GeneID" id="13883982"/>
<sequence length="291" mass="31812">MSTDTMYINSSRLLPVHSKNKPSNNLNNHKKFIRAEKQSREKNETVPLPQSLPNGEKPNFGHSNGKKSKKKGKAKEDELSASLKNLVLDKSQSTKKATKKKLFSPKSNHQELDSTPIVQQQASKTPLTTFLSSPINTPSSIPSQLLSPPVPMGPFSPSTTRHPYPTSPPHILAQPNLSGAPLPPPFQMAGYPYIPHANYSLASVPPIMPQQMPVRNPMYLQPHPSQNIPNTHTSNNISLPSSSSSTITSTKSKKKQNSNHSNSRCSSHSFAGASFANDTPQECNLPKPSFL</sequence>
<feature type="compositionally biased region" description="Polar residues" evidence="3">
    <location>
        <begin position="1"/>
        <end position="12"/>
    </location>
</feature>
<organism evidence="4 5">
    <name type="scientific">Kazachstania africana (strain ATCC 22294 / BCRC 22015 / CBS 2517 / CECT 1963 / NBRC 1671 / NRRL Y-8276)</name>
    <name type="common">Yeast</name>
    <name type="synonym">Kluyveromyces africanus</name>
    <dbReference type="NCBI Taxonomy" id="1071382"/>
    <lineage>
        <taxon>Eukaryota</taxon>
        <taxon>Fungi</taxon>
        <taxon>Dikarya</taxon>
        <taxon>Ascomycota</taxon>
        <taxon>Saccharomycotina</taxon>
        <taxon>Saccharomycetes</taxon>
        <taxon>Saccharomycetales</taxon>
        <taxon>Saccharomycetaceae</taxon>
        <taxon>Kazachstania</taxon>
    </lineage>
</organism>
<dbReference type="GO" id="GO:0000184">
    <property type="term" value="P:nuclear-transcribed mRNA catabolic process, nonsense-mediated decay"/>
    <property type="evidence" value="ECO:0007669"/>
    <property type="project" value="UniProtKB-KW"/>
</dbReference>
<dbReference type="eggNOG" id="ENOG502S7HY">
    <property type="taxonomic scope" value="Eukaryota"/>
</dbReference>
<dbReference type="STRING" id="1071382.H2B133"/>
<protein>
    <recommendedName>
        <fullName evidence="6">Enhancer of mRNA-decapping protein 1</fullName>
    </recommendedName>
</protein>
<dbReference type="HOGENOM" id="CLU_790324_0_0_1"/>
<evidence type="ECO:0000256" key="3">
    <source>
        <dbReference type="SAM" id="MobiDB-lite"/>
    </source>
</evidence>
<dbReference type="InParanoid" id="H2B133"/>
<feature type="compositionally biased region" description="Basic residues" evidence="3">
    <location>
        <begin position="64"/>
        <end position="73"/>
    </location>
</feature>
<keyword evidence="1" id="KW-0866">Nonsense-mediated mRNA decay</keyword>
<reference evidence="4 5" key="1">
    <citation type="journal article" date="2011" name="Proc. Natl. Acad. Sci. U.S.A.">
        <title>Evolutionary erosion of yeast sex chromosomes by mating-type switching accidents.</title>
        <authorList>
            <person name="Gordon J.L."/>
            <person name="Armisen D."/>
            <person name="Proux-Wera E."/>
            <person name="Oheigeartaigh S.S."/>
            <person name="Byrne K.P."/>
            <person name="Wolfe K.H."/>
        </authorList>
    </citation>
    <scope>NUCLEOTIDE SEQUENCE [LARGE SCALE GENOMIC DNA]</scope>
    <source>
        <strain evidence="5">ATCC 22294 / BCRC 22015 / CBS 2517 / CECT 1963 / NBRC 1671 / NRRL Y-8276</strain>
    </source>
</reference>
<dbReference type="KEGG" id="kaf:KAFR_0J02690"/>
<evidence type="ECO:0008006" key="6">
    <source>
        <dbReference type="Google" id="ProtNLM"/>
    </source>
</evidence>
<evidence type="ECO:0000256" key="2">
    <source>
        <dbReference type="ARBA" id="ARBA00061292"/>
    </source>
</evidence>
<evidence type="ECO:0000256" key="1">
    <source>
        <dbReference type="ARBA" id="ARBA00023161"/>
    </source>
</evidence>
<comment type="similarity">
    <text evidence="2">Belongs to the EDC family.</text>
</comment>
<feature type="region of interest" description="Disordered" evidence="3">
    <location>
        <begin position="215"/>
        <end position="291"/>
    </location>
</feature>
<feature type="compositionally biased region" description="Polar residues" evidence="3">
    <location>
        <begin position="223"/>
        <end position="232"/>
    </location>
</feature>
<dbReference type="RefSeq" id="XP_003959468.1">
    <property type="nucleotide sequence ID" value="XM_003959419.1"/>
</dbReference>
<proteinExistence type="inferred from homology"/>
<feature type="compositionally biased region" description="Low complexity" evidence="3">
    <location>
        <begin position="258"/>
        <end position="269"/>
    </location>
</feature>
<feature type="compositionally biased region" description="Low complexity" evidence="3">
    <location>
        <begin position="233"/>
        <end position="250"/>
    </location>
</feature>
<accession>H2B133</accession>
<feature type="region of interest" description="Disordered" evidence="3">
    <location>
        <begin position="129"/>
        <end position="163"/>
    </location>
</feature>
<dbReference type="EMBL" id="HE650830">
    <property type="protein sequence ID" value="CCF60333.1"/>
    <property type="molecule type" value="Genomic_DNA"/>
</dbReference>
<feature type="region of interest" description="Disordered" evidence="3">
    <location>
        <begin position="1"/>
        <end position="77"/>
    </location>
</feature>
<dbReference type="Proteomes" id="UP000005220">
    <property type="component" value="Chromosome 10"/>
</dbReference>
<dbReference type="AlphaFoldDB" id="H2B133"/>
<feature type="compositionally biased region" description="Basic and acidic residues" evidence="3">
    <location>
        <begin position="33"/>
        <end position="44"/>
    </location>
</feature>
<keyword evidence="5" id="KW-1185">Reference proteome</keyword>
<feature type="region of interest" description="Disordered" evidence="3">
    <location>
        <begin position="90"/>
        <end position="114"/>
    </location>
</feature>
<dbReference type="Pfam" id="PF15365">
    <property type="entry name" value="PNRC"/>
    <property type="match status" value="1"/>
</dbReference>